<dbReference type="PANTHER" id="PTHR37710">
    <property type="entry name" value="TRANSMEMBRANE PROTEIN"/>
    <property type="match status" value="1"/>
</dbReference>
<accession>A0AAV9B7V8</accession>
<protein>
    <submittedName>
        <fullName evidence="1">Uncharacterized protein</fullName>
    </submittedName>
</protein>
<name>A0AAV9B7V8_ACOGR</name>
<organism evidence="1 2">
    <name type="scientific">Acorus gramineus</name>
    <name type="common">Dwarf sweet flag</name>
    <dbReference type="NCBI Taxonomy" id="55184"/>
    <lineage>
        <taxon>Eukaryota</taxon>
        <taxon>Viridiplantae</taxon>
        <taxon>Streptophyta</taxon>
        <taxon>Embryophyta</taxon>
        <taxon>Tracheophyta</taxon>
        <taxon>Spermatophyta</taxon>
        <taxon>Magnoliopsida</taxon>
        <taxon>Liliopsida</taxon>
        <taxon>Acoraceae</taxon>
        <taxon>Acorus</taxon>
    </lineage>
</organism>
<evidence type="ECO:0000313" key="1">
    <source>
        <dbReference type="EMBL" id="KAK1272152.1"/>
    </source>
</evidence>
<reference evidence="1" key="1">
    <citation type="journal article" date="2023" name="Nat. Commun.">
        <title>Diploid and tetraploid genomes of Acorus and the evolution of monocots.</title>
        <authorList>
            <person name="Ma L."/>
            <person name="Liu K.W."/>
            <person name="Li Z."/>
            <person name="Hsiao Y.Y."/>
            <person name="Qi Y."/>
            <person name="Fu T."/>
            <person name="Tang G.D."/>
            <person name="Zhang D."/>
            <person name="Sun W.H."/>
            <person name="Liu D.K."/>
            <person name="Li Y."/>
            <person name="Chen G.Z."/>
            <person name="Liu X.D."/>
            <person name="Liao X.Y."/>
            <person name="Jiang Y.T."/>
            <person name="Yu X."/>
            <person name="Hao Y."/>
            <person name="Huang J."/>
            <person name="Zhao X.W."/>
            <person name="Ke S."/>
            <person name="Chen Y.Y."/>
            <person name="Wu W.L."/>
            <person name="Hsu J.L."/>
            <person name="Lin Y.F."/>
            <person name="Huang M.D."/>
            <person name="Li C.Y."/>
            <person name="Huang L."/>
            <person name="Wang Z.W."/>
            <person name="Zhao X."/>
            <person name="Zhong W.Y."/>
            <person name="Peng D.H."/>
            <person name="Ahmad S."/>
            <person name="Lan S."/>
            <person name="Zhang J.S."/>
            <person name="Tsai W.C."/>
            <person name="Van de Peer Y."/>
            <person name="Liu Z.J."/>
        </authorList>
    </citation>
    <scope>NUCLEOTIDE SEQUENCE</scope>
    <source>
        <strain evidence="1">SCP</strain>
    </source>
</reference>
<reference evidence="1" key="2">
    <citation type="submission" date="2023-06" db="EMBL/GenBank/DDBJ databases">
        <authorList>
            <person name="Ma L."/>
            <person name="Liu K.-W."/>
            <person name="Li Z."/>
            <person name="Hsiao Y.-Y."/>
            <person name="Qi Y."/>
            <person name="Fu T."/>
            <person name="Tang G."/>
            <person name="Zhang D."/>
            <person name="Sun W.-H."/>
            <person name="Liu D.-K."/>
            <person name="Li Y."/>
            <person name="Chen G.-Z."/>
            <person name="Liu X.-D."/>
            <person name="Liao X.-Y."/>
            <person name="Jiang Y.-T."/>
            <person name="Yu X."/>
            <person name="Hao Y."/>
            <person name="Huang J."/>
            <person name="Zhao X.-W."/>
            <person name="Ke S."/>
            <person name="Chen Y.-Y."/>
            <person name="Wu W.-L."/>
            <person name="Hsu J.-L."/>
            <person name="Lin Y.-F."/>
            <person name="Huang M.-D."/>
            <person name="Li C.-Y."/>
            <person name="Huang L."/>
            <person name="Wang Z.-W."/>
            <person name="Zhao X."/>
            <person name="Zhong W.-Y."/>
            <person name="Peng D.-H."/>
            <person name="Ahmad S."/>
            <person name="Lan S."/>
            <person name="Zhang J.-S."/>
            <person name="Tsai W.-C."/>
            <person name="Van De Peer Y."/>
            <person name="Liu Z.-J."/>
        </authorList>
    </citation>
    <scope>NUCLEOTIDE SEQUENCE</scope>
    <source>
        <strain evidence="1">SCP</strain>
        <tissue evidence="1">Leaves</tissue>
    </source>
</reference>
<dbReference type="Proteomes" id="UP001179952">
    <property type="component" value="Unassembled WGS sequence"/>
</dbReference>
<comment type="caution">
    <text evidence="1">The sequence shown here is derived from an EMBL/GenBank/DDBJ whole genome shotgun (WGS) entry which is preliminary data.</text>
</comment>
<proteinExistence type="predicted"/>
<evidence type="ECO:0000313" key="2">
    <source>
        <dbReference type="Proteomes" id="UP001179952"/>
    </source>
</evidence>
<gene>
    <name evidence="1" type="ORF">QJS04_geneDACA014125</name>
</gene>
<dbReference type="EMBL" id="JAUJYN010000005">
    <property type="protein sequence ID" value="KAK1272152.1"/>
    <property type="molecule type" value="Genomic_DNA"/>
</dbReference>
<dbReference type="AlphaFoldDB" id="A0AAV9B7V8"/>
<sequence>MGHAKSTNRNHRLNLPRWGALILAVARKAYGRVEETSGPIGSLARAISFVAGPICYLIQCQWLAILALIDDQIATIENAIESTFPFTAHIFNKIDWLLAAPKREEELIVVDITCDEKPMESKLGLS</sequence>
<keyword evidence="2" id="KW-1185">Reference proteome</keyword>
<dbReference type="PANTHER" id="PTHR37710:SF1">
    <property type="entry name" value="TRANSMEMBRANE PROTEIN"/>
    <property type="match status" value="1"/>
</dbReference>